<dbReference type="PANTHER" id="PTHR11848">
    <property type="entry name" value="TGF-BETA FAMILY"/>
    <property type="match status" value="1"/>
</dbReference>
<keyword evidence="7" id="KW-0325">Glycoprotein</keyword>
<evidence type="ECO:0000256" key="7">
    <source>
        <dbReference type="ARBA" id="ARBA00023180"/>
    </source>
</evidence>
<dbReference type="Pfam" id="PF00688">
    <property type="entry name" value="TGFb_propeptide"/>
    <property type="match status" value="1"/>
</dbReference>
<comment type="similarity">
    <text evidence="2 8">Belongs to the TGF-beta family.</text>
</comment>
<dbReference type="InterPro" id="IPR001839">
    <property type="entry name" value="TGF-b_C"/>
</dbReference>
<keyword evidence="4 10" id="KW-0732">Signal</keyword>
<dbReference type="FunFam" id="2.10.90.10:FF:000001">
    <property type="entry name" value="Bone morphogenetic protein 4"/>
    <property type="match status" value="1"/>
</dbReference>
<feature type="chain" id="PRO_5015201218" evidence="10">
    <location>
        <begin position="20"/>
        <end position="426"/>
    </location>
</feature>
<dbReference type="PANTHER" id="PTHR11848:SF263">
    <property type="entry name" value="PROTEIN DECAPENTAPLEGIC"/>
    <property type="match status" value="1"/>
</dbReference>
<organism evidence="12">
    <name type="scientific">Meara stichopi</name>
    <dbReference type="NCBI Taxonomy" id="84115"/>
    <lineage>
        <taxon>Eukaryota</taxon>
        <taxon>Metazoa</taxon>
        <taxon>Xenacoelomorpha</taxon>
        <taxon>Acoelomorpha</taxon>
        <taxon>Nemertodermatida</taxon>
        <taxon>Nemertodermatidae</taxon>
        <taxon>Meara</taxon>
    </lineage>
</organism>
<keyword evidence="5 8" id="KW-0339">Growth factor</keyword>
<dbReference type="InterPro" id="IPR017948">
    <property type="entry name" value="TGFb_CS"/>
</dbReference>
<dbReference type="SUPFAM" id="SSF57501">
    <property type="entry name" value="Cystine-knot cytokines"/>
    <property type="match status" value="1"/>
</dbReference>
<dbReference type="AlphaFoldDB" id="A0A2P1DVA0"/>
<proteinExistence type="evidence at transcript level"/>
<evidence type="ECO:0000259" key="11">
    <source>
        <dbReference type="PROSITE" id="PS51362"/>
    </source>
</evidence>
<feature type="compositionally biased region" description="Basic residues" evidence="9">
    <location>
        <begin position="288"/>
        <end position="304"/>
    </location>
</feature>
<keyword evidence="6" id="KW-1015">Disulfide bond</keyword>
<dbReference type="PROSITE" id="PS00250">
    <property type="entry name" value="TGF_BETA_1"/>
    <property type="match status" value="1"/>
</dbReference>
<dbReference type="GO" id="GO:0008083">
    <property type="term" value="F:growth factor activity"/>
    <property type="evidence" value="ECO:0007669"/>
    <property type="project" value="UniProtKB-KW"/>
</dbReference>
<dbReference type="GO" id="GO:0005615">
    <property type="term" value="C:extracellular space"/>
    <property type="evidence" value="ECO:0007669"/>
    <property type="project" value="TreeGrafter"/>
</dbReference>
<reference evidence="12" key="1">
    <citation type="journal article" date="2018" name="Nature">
        <title>Convergent evolution of bilaterian nerve cords.</title>
        <authorList>
            <person name="Martin-Duran J.M."/>
            <person name="Pang K."/>
            <person name="Borve A."/>
            <person name="Le H.S."/>
            <person name="Furu A."/>
            <person name="Cannon J.T."/>
            <person name="Jondelius U."/>
            <person name="Hejnol A."/>
        </authorList>
    </citation>
    <scope>NUCLEOTIDE SEQUENCE</scope>
</reference>
<dbReference type="InterPro" id="IPR029034">
    <property type="entry name" value="Cystine-knot_cytokine"/>
</dbReference>
<dbReference type="InterPro" id="IPR001111">
    <property type="entry name" value="TGF-b_propeptide"/>
</dbReference>
<protein>
    <submittedName>
        <fullName evidence="12">Bone morphogenetic protein Bmp2/4</fullName>
    </submittedName>
</protein>
<dbReference type="CDD" id="cd13761">
    <property type="entry name" value="TGF_beta_BMP5_like"/>
    <property type="match status" value="1"/>
</dbReference>
<dbReference type="GO" id="GO:0005125">
    <property type="term" value="F:cytokine activity"/>
    <property type="evidence" value="ECO:0007669"/>
    <property type="project" value="TreeGrafter"/>
</dbReference>
<accession>A0A2P1DVA0</accession>
<evidence type="ECO:0000256" key="3">
    <source>
        <dbReference type="ARBA" id="ARBA00022525"/>
    </source>
</evidence>
<dbReference type="Pfam" id="PF00019">
    <property type="entry name" value="TGF_beta"/>
    <property type="match status" value="1"/>
</dbReference>
<name>A0A2P1DVA0_9BILA</name>
<feature type="domain" description="TGF-beta family profile" evidence="11">
    <location>
        <begin position="309"/>
        <end position="426"/>
    </location>
</feature>
<evidence type="ECO:0000256" key="9">
    <source>
        <dbReference type="SAM" id="MobiDB-lite"/>
    </source>
</evidence>
<dbReference type="Gene3D" id="2.10.90.10">
    <property type="entry name" value="Cystine-knot cytokines"/>
    <property type="match status" value="1"/>
</dbReference>
<evidence type="ECO:0000256" key="2">
    <source>
        <dbReference type="ARBA" id="ARBA00006656"/>
    </source>
</evidence>
<feature type="region of interest" description="Disordered" evidence="9">
    <location>
        <begin position="288"/>
        <end position="307"/>
    </location>
</feature>
<dbReference type="Gene3D" id="2.60.120.970">
    <property type="match status" value="1"/>
</dbReference>
<sequence>MKLLHLIVVTEMLLTCISAVHCLLPERAKETLQHRPEMMEKLEARLLRMFGMDVSPHPARKVHISRHMRTLYDGHLKFTEEYADDGDLHLSFDNHYKNSQSPNTVRGFHATVEHVDGNTHNLWFQIDDFADVPVSAELRISHEFGAHLARVSVYDIVKADVGLVTLLDTKLVETHDRHHVTLDIFPAVLRWLQTPTAGHGLQIHLSDSLSEVSGSNSFNGLLGQLPTSSSTTSELLMLSHSETPSSKVRIRRFVDEDSQSFREQNEPIVLLYTHDVREAAAKPLIQRRATRNAQKRRNKKKQKSKFPLGKWRNGKTLFERARSNCKRYQFPVIFSEVNWDDWIVVPMSYDAFVCHGVCKFPLPNHLNATNHAIVQTLVNSYMPGAAPPACCIPTDLNPMMMLYVNDKDNVILKNYDNMIVNACGCR</sequence>
<evidence type="ECO:0000256" key="8">
    <source>
        <dbReference type="RuleBase" id="RU000354"/>
    </source>
</evidence>
<dbReference type="EMBL" id="KY709773">
    <property type="protein sequence ID" value="AVK72324.1"/>
    <property type="molecule type" value="mRNA"/>
</dbReference>
<evidence type="ECO:0000256" key="5">
    <source>
        <dbReference type="ARBA" id="ARBA00023030"/>
    </source>
</evidence>
<feature type="signal peptide" evidence="10">
    <location>
        <begin position="1"/>
        <end position="19"/>
    </location>
</feature>
<evidence type="ECO:0000313" key="12">
    <source>
        <dbReference type="EMBL" id="AVK72324.1"/>
    </source>
</evidence>
<dbReference type="PROSITE" id="PS51362">
    <property type="entry name" value="TGF_BETA_2"/>
    <property type="match status" value="1"/>
</dbReference>
<evidence type="ECO:0000256" key="1">
    <source>
        <dbReference type="ARBA" id="ARBA00004613"/>
    </source>
</evidence>
<comment type="subcellular location">
    <subcellularLocation>
        <location evidence="1">Secreted</location>
    </subcellularLocation>
</comment>
<evidence type="ECO:0000256" key="6">
    <source>
        <dbReference type="ARBA" id="ARBA00023157"/>
    </source>
</evidence>
<keyword evidence="3" id="KW-0964">Secreted</keyword>
<dbReference type="InterPro" id="IPR015615">
    <property type="entry name" value="TGF-beta-rel"/>
</dbReference>
<evidence type="ECO:0000256" key="4">
    <source>
        <dbReference type="ARBA" id="ARBA00022729"/>
    </source>
</evidence>
<dbReference type="SMART" id="SM00204">
    <property type="entry name" value="TGFB"/>
    <property type="match status" value="1"/>
</dbReference>
<evidence type="ECO:0000256" key="10">
    <source>
        <dbReference type="SAM" id="SignalP"/>
    </source>
</evidence>